<evidence type="ECO:0000313" key="12">
    <source>
        <dbReference type="Proteomes" id="UP000316096"/>
    </source>
</evidence>
<dbReference type="OrthoDB" id="227596at2"/>
<protein>
    <recommendedName>
        <fullName evidence="2">histidine kinase</fullName>
        <ecNumber evidence="2">2.7.13.3</ecNumber>
    </recommendedName>
</protein>
<evidence type="ECO:0000313" key="11">
    <source>
        <dbReference type="EMBL" id="TQL96911.1"/>
    </source>
</evidence>
<dbReference type="EC" id="2.7.13.3" evidence="2"/>
<evidence type="ECO:0000256" key="9">
    <source>
        <dbReference type="SAM" id="Phobius"/>
    </source>
</evidence>
<dbReference type="InterPro" id="IPR055558">
    <property type="entry name" value="DUF7134"/>
</dbReference>
<sequence length="384" mass="41051">MRLPSIRLRVSDAYLTDGVVALVVLAVLYAPFVIPRESQPGPFSRWAWVFSATSALPLIWRRRFPLLCLLVIFASLFCYNQVHHAANQPIAWGMLVAAYSIAWGGRREQQIVVLLVVGGTALATSRSLTTSIIGVLTTTGAYVLGILARRREIRLQALAHRAGEMERERELDLARATTAERARIARDMHDILAHAVSLMVVQAEAGPVVVRTHPERAERAFEAIAGAGRDAMVQLRRMLGVLKDEQDLGMRAPQPTVAGLSGLVEQVGVTPGLTVGLQTEGEPRRLPADAEVAAYRIAQEALTNTLKHAAATRVTVRLQWRETDLMITVADDGGGGTGPAGSGNGLVGIRERAAACGGTAQAGPIPGGYRVTASLPYAPAGVIS</sequence>
<evidence type="ECO:0000256" key="8">
    <source>
        <dbReference type="ARBA" id="ARBA00023012"/>
    </source>
</evidence>
<keyword evidence="12" id="KW-1185">Reference proteome</keyword>
<keyword evidence="6 11" id="KW-0418">Kinase</keyword>
<keyword evidence="9" id="KW-1133">Transmembrane helix</keyword>
<evidence type="ECO:0000256" key="7">
    <source>
        <dbReference type="ARBA" id="ARBA00022840"/>
    </source>
</evidence>
<dbReference type="EMBL" id="VFOZ01000001">
    <property type="protein sequence ID" value="TQL96911.1"/>
    <property type="molecule type" value="Genomic_DNA"/>
</dbReference>
<evidence type="ECO:0000256" key="3">
    <source>
        <dbReference type="ARBA" id="ARBA00022553"/>
    </source>
</evidence>
<dbReference type="PANTHER" id="PTHR24421:SF10">
    <property type="entry name" value="NITRATE_NITRITE SENSOR PROTEIN NARQ"/>
    <property type="match status" value="1"/>
</dbReference>
<dbReference type="InterPro" id="IPR036890">
    <property type="entry name" value="HATPase_C_sf"/>
</dbReference>
<gene>
    <name evidence="11" type="ORF">FB559_2464</name>
</gene>
<evidence type="ECO:0000256" key="6">
    <source>
        <dbReference type="ARBA" id="ARBA00022777"/>
    </source>
</evidence>
<reference evidence="11 12" key="1">
    <citation type="submission" date="2019-06" db="EMBL/GenBank/DDBJ databases">
        <title>Sequencing the genomes of 1000 actinobacteria strains.</title>
        <authorList>
            <person name="Klenk H.-P."/>
        </authorList>
    </citation>
    <scope>NUCLEOTIDE SEQUENCE [LARGE SCALE GENOMIC DNA]</scope>
    <source>
        <strain evidence="11 12">DSM 102200</strain>
    </source>
</reference>
<organism evidence="11 12">
    <name type="scientific">Actinoallomurus bryophytorum</name>
    <dbReference type="NCBI Taxonomy" id="1490222"/>
    <lineage>
        <taxon>Bacteria</taxon>
        <taxon>Bacillati</taxon>
        <taxon>Actinomycetota</taxon>
        <taxon>Actinomycetes</taxon>
        <taxon>Streptosporangiales</taxon>
        <taxon>Thermomonosporaceae</taxon>
        <taxon>Actinoallomurus</taxon>
    </lineage>
</organism>
<dbReference type="AlphaFoldDB" id="A0A543CIJ6"/>
<dbReference type="InterPro" id="IPR003594">
    <property type="entry name" value="HATPase_dom"/>
</dbReference>
<dbReference type="GO" id="GO:0016020">
    <property type="term" value="C:membrane"/>
    <property type="evidence" value="ECO:0007669"/>
    <property type="project" value="InterPro"/>
</dbReference>
<dbReference type="SUPFAM" id="SSF55874">
    <property type="entry name" value="ATPase domain of HSP90 chaperone/DNA topoisomerase II/histidine kinase"/>
    <property type="match status" value="1"/>
</dbReference>
<dbReference type="Gene3D" id="1.20.5.1930">
    <property type="match status" value="1"/>
</dbReference>
<keyword evidence="8" id="KW-0902">Two-component regulatory system</keyword>
<dbReference type="RefSeq" id="WP_141955706.1">
    <property type="nucleotide sequence ID" value="NZ_VFOZ01000001.1"/>
</dbReference>
<dbReference type="GO" id="GO:0005524">
    <property type="term" value="F:ATP binding"/>
    <property type="evidence" value="ECO:0007669"/>
    <property type="project" value="UniProtKB-KW"/>
</dbReference>
<comment type="catalytic activity">
    <reaction evidence="1">
        <text>ATP + protein L-histidine = ADP + protein N-phospho-L-histidine.</text>
        <dbReference type="EC" id="2.7.13.3"/>
    </reaction>
</comment>
<dbReference type="InterPro" id="IPR050482">
    <property type="entry name" value="Sensor_HK_TwoCompSys"/>
</dbReference>
<dbReference type="CDD" id="cd16917">
    <property type="entry name" value="HATPase_UhpB-NarQ-NarX-like"/>
    <property type="match status" value="1"/>
</dbReference>
<dbReference type="PANTHER" id="PTHR24421">
    <property type="entry name" value="NITRATE/NITRITE SENSOR PROTEIN NARX-RELATED"/>
    <property type="match status" value="1"/>
</dbReference>
<dbReference type="Pfam" id="PF02518">
    <property type="entry name" value="HATPase_c"/>
    <property type="match status" value="1"/>
</dbReference>
<evidence type="ECO:0000256" key="4">
    <source>
        <dbReference type="ARBA" id="ARBA00022679"/>
    </source>
</evidence>
<evidence type="ECO:0000256" key="1">
    <source>
        <dbReference type="ARBA" id="ARBA00000085"/>
    </source>
</evidence>
<feature type="domain" description="Histidine kinase/HSP90-like ATPase" evidence="10">
    <location>
        <begin position="289"/>
        <end position="379"/>
    </location>
</feature>
<accession>A0A543CIJ6</accession>
<name>A0A543CIJ6_9ACTN</name>
<evidence type="ECO:0000259" key="10">
    <source>
        <dbReference type="SMART" id="SM00387"/>
    </source>
</evidence>
<evidence type="ECO:0000256" key="2">
    <source>
        <dbReference type="ARBA" id="ARBA00012438"/>
    </source>
</evidence>
<dbReference type="Pfam" id="PF23539">
    <property type="entry name" value="DUF7134"/>
    <property type="match status" value="1"/>
</dbReference>
<dbReference type="GO" id="GO:0046983">
    <property type="term" value="F:protein dimerization activity"/>
    <property type="evidence" value="ECO:0007669"/>
    <property type="project" value="InterPro"/>
</dbReference>
<dbReference type="Proteomes" id="UP000316096">
    <property type="component" value="Unassembled WGS sequence"/>
</dbReference>
<keyword evidence="7" id="KW-0067">ATP-binding</keyword>
<keyword evidence="9" id="KW-0472">Membrane</keyword>
<dbReference type="GO" id="GO:0000155">
    <property type="term" value="F:phosphorelay sensor kinase activity"/>
    <property type="evidence" value="ECO:0007669"/>
    <property type="project" value="InterPro"/>
</dbReference>
<keyword evidence="5" id="KW-0547">Nucleotide-binding</keyword>
<dbReference type="SMART" id="SM00387">
    <property type="entry name" value="HATPase_c"/>
    <property type="match status" value="1"/>
</dbReference>
<evidence type="ECO:0000256" key="5">
    <source>
        <dbReference type="ARBA" id="ARBA00022741"/>
    </source>
</evidence>
<comment type="caution">
    <text evidence="11">The sequence shown here is derived from an EMBL/GenBank/DDBJ whole genome shotgun (WGS) entry which is preliminary data.</text>
</comment>
<dbReference type="Gene3D" id="3.30.565.10">
    <property type="entry name" value="Histidine kinase-like ATPase, C-terminal domain"/>
    <property type="match status" value="1"/>
</dbReference>
<proteinExistence type="predicted"/>
<keyword evidence="9" id="KW-0812">Transmembrane</keyword>
<feature type="transmembrane region" description="Helical" evidence="9">
    <location>
        <begin position="12"/>
        <end position="34"/>
    </location>
</feature>
<dbReference type="InterPro" id="IPR011712">
    <property type="entry name" value="Sig_transdc_His_kin_sub3_dim/P"/>
</dbReference>
<keyword evidence="4" id="KW-0808">Transferase</keyword>
<dbReference type="Pfam" id="PF07730">
    <property type="entry name" value="HisKA_3"/>
    <property type="match status" value="1"/>
</dbReference>
<keyword evidence="3" id="KW-0597">Phosphoprotein</keyword>